<dbReference type="AlphaFoldDB" id="A0A414SK73"/>
<reference evidence="1 2" key="1">
    <citation type="submission" date="2018-08" db="EMBL/GenBank/DDBJ databases">
        <title>A genome reference for cultivated species of the human gut microbiota.</title>
        <authorList>
            <person name="Zou Y."/>
            <person name="Xue W."/>
            <person name="Luo G."/>
        </authorList>
    </citation>
    <scope>NUCLEOTIDE SEQUENCE [LARGE SCALE GENOMIC DNA]</scope>
    <source>
        <strain evidence="1 2">AM22-9LB</strain>
    </source>
</reference>
<proteinExistence type="predicted"/>
<organism evidence="1 2">
    <name type="scientific">Blautia obeum</name>
    <dbReference type="NCBI Taxonomy" id="40520"/>
    <lineage>
        <taxon>Bacteria</taxon>
        <taxon>Bacillati</taxon>
        <taxon>Bacillota</taxon>
        <taxon>Clostridia</taxon>
        <taxon>Lachnospirales</taxon>
        <taxon>Lachnospiraceae</taxon>
        <taxon>Blautia</taxon>
    </lineage>
</organism>
<dbReference type="Proteomes" id="UP000284220">
    <property type="component" value="Unassembled WGS sequence"/>
</dbReference>
<sequence>MYSLVRSERTIFDKNRIMLSKSIAYIYYDDIEHLFIDYDNKTWGKFDEYEWKRKGAIVPGITSHNEDNINSYDIQYEILETLETYYYGNLWDRIEKLK</sequence>
<evidence type="ECO:0000313" key="2">
    <source>
        <dbReference type="Proteomes" id="UP000284220"/>
    </source>
</evidence>
<protein>
    <submittedName>
        <fullName evidence="1">Uncharacterized protein</fullName>
    </submittedName>
</protein>
<comment type="caution">
    <text evidence="1">The sequence shown here is derived from an EMBL/GenBank/DDBJ whole genome shotgun (WGS) entry which is preliminary data.</text>
</comment>
<name>A0A414SK73_9FIRM</name>
<evidence type="ECO:0000313" key="1">
    <source>
        <dbReference type="EMBL" id="RHG19969.1"/>
    </source>
</evidence>
<gene>
    <name evidence="1" type="ORF">DW272_01840</name>
</gene>
<accession>A0A414SK73</accession>
<dbReference type="EMBL" id="QRHZ01000001">
    <property type="protein sequence ID" value="RHG19969.1"/>
    <property type="molecule type" value="Genomic_DNA"/>
</dbReference>
<dbReference type="RefSeq" id="WP_118197291.1">
    <property type="nucleotide sequence ID" value="NZ_QRHZ01000001.1"/>
</dbReference>